<feature type="region of interest" description="Disordered" evidence="1">
    <location>
        <begin position="251"/>
        <end position="283"/>
    </location>
</feature>
<feature type="transmembrane region" description="Helical" evidence="2">
    <location>
        <begin position="751"/>
        <end position="771"/>
    </location>
</feature>
<feature type="compositionally biased region" description="Basic and acidic residues" evidence="1">
    <location>
        <begin position="1"/>
        <end position="17"/>
    </location>
</feature>
<keyword evidence="2" id="KW-0472">Membrane</keyword>
<gene>
    <name evidence="3" type="ORF">L207DRAFT_576917</name>
</gene>
<name>A0A2J6S5L4_HYAVF</name>
<feature type="compositionally biased region" description="Polar residues" evidence="1">
    <location>
        <begin position="937"/>
        <end position="946"/>
    </location>
</feature>
<feature type="region of interest" description="Disordered" evidence="1">
    <location>
        <begin position="1"/>
        <end position="224"/>
    </location>
</feature>
<sequence length="1050" mass="118317">MRKLPRSDELDAAKSNEENNLGDDGVRERARMGRTETSEDQPTTQSDNIAEEGVQTPLSTVSDGKQSADQLTTHINKMSQLGQTSPAVRSGSATERPSQLNTPAEENEHATKIEPVSPSVEYPIRPSSNTYGEKQRTKESFSEVTEQLTCQYDNMAQQEGHDTALGTERSSSQSPVQSASLIGEPTETMAKPADNLNRPPSKAPGATAENAESRLGHSMESDVEGSTKSLLRGILMELKTFGKLLQRRTDGVVGKPGRAEASDSKQSKVSAETSSATTKYVPSLPLGDRQSSQFVNTSDIRFTDENDNVSLIKTGGRGFLDEVKAFASSEENLFSEEVDDLWTLPFDGRLLFKLQRRSLLTMGADVAKEYLEDLRSHNLGPKIFIKDKFANGSLLYRCFRFPADPRFGSTANSIASTRKETREANHGFRDFGYWQRFVSIQGLERSSIELLSGDAGQFLPGYGSIMTNYENLMCRINDYRERRQKTWFDSGHSDIPRNLSFHIKFYDLFTLADEDVAKYRTSHWRIGQVHSDHLNSQPSRSRRYLGQRAWSIFACSSLEKINNYIYPVRRSWTIVELQPYRSDHKFHNESNLYGYTPSDKYDVLHAFMHCIIRALSSVRESYEKIANYFDDNLLDKKYFWALTTLKELVVSVDANLQEIERLLSLPSQAETIQQRSGNREQQAKARFPEVDWSTHDLNRSRAKLRTLQDSLKTISTRFQGKYEEVTDLRIGLFNASGVMETRNSTRLGQNVMLLTYVSIFFLPLSFSMSVWSVNNTFSINRLWMTASILAVSTYVIVFNLNRLVAIFLRTYFNFFNRTVARMKTDEDETWAKRGYEFEKLSYKRKADDRISDWRIVQYILLGLLSYVLNSTCKICARSLTTRLKSYLTGLLAPKNELRNHGQAQDLEIGEQQPTATTTAPEQAETQPPVKIDLVNNPVGSNSQIAITSPPDAKPGVPKAKSGSAKEEPSPSSSFHSLQQIDVSSSQKGEGSIGNNFPVLAEEETSLHEARWNLLKEIFGVLIVDVVVDCVRRGPVCMEIITCAVALIERD</sequence>
<evidence type="ECO:0008006" key="5">
    <source>
        <dbReference type="Google" id="ProtNLM"/>
    </source>
</evidence>
<feature type="transmembrane region" description="Helical" evidence="2">
    <location>
        <begin position="783"/>
        <end position="808"/>
    </location>
</feature>
<evidence type="ECO:0000256" key="1">
    <source>
        <dbReference type="SAM" id="MobiDB-lite"/>
    </source>
</evidence>
<feature type="compositionally biased region" description="Polar residues" evidence="1">
    <location>
        <begin position="142"/>
        <end position="157"/>
    </location>
</feature>
<feature type="compositionally biased region" description="Low complexity" evidence="1">
    <location>
        <begin position="170"/>
        <end position="180"/>
    </location>
</feature>
<evidence type="ECO:0000256" key="2">
    <source>
        <dbReference type="SAM" id="Phobius"/>
    </source>
</evidence>
<protein>
    <recommendedName>
        <fullName evidence="5">Cora-domain-containing protein</fullName>
    </recommendedName>
</protein>
<reference evidence="3 4" key="1">
    <citation type="submission" date="2016-04" db="EMBL/GenBank/DDBJ databases">
        <title>A degradative enzymes factory behind the ericoid mycorrhizal symbiosis.</title>
        <authorList>
            <consortium name="DOE Joint Genome Institute"/>
            <person name="Martino E."/>
            <person name="Morin E."/>
            <person name="Grelet G."/>
            <person name="Kuo A."/>
            <person name="Kohler A."/>
            <person name="Daghino S."/>
            <person name="Barry K."/>
            <person name="Choi C."/>
            <person name="Cichocki N."/>
            <person name="Clum A."/>
            <person name="Copeland A."/>
            <person name="Hainaut M."/>
            <person name="Haridas S."/>
            <person name="Labutti K."/>
            <person name="Lindquist E."/>
            <person name="Lipzen A."/>
            <person name="Khouja H.-R."/>
            <person name="Murat C."/>
            <person name="Ohm R."/>
            <person name="Olson A."/>
            <person name="Spatafora J."/>
            <person name="Veneault-Fourrey C."/>
            <person name="Henrissat B."/>
            <person name="Grigoriev I."/>
            <person name="Martin F."/>
            <person name="Perotto S."/>
        </authorList>
    </citation>
    <scope>NUCLEOTIDE SEQUENCE [LARGE SCALE GENOMIC DNA]</scope>
    <source>
        <strain evidence="3 4">F</strain>
    </source>
</reference>
<feature type="compositionally biased region" description="Polar residues" evidence="1">
    <location>
        <begin position="56"/>
        <end position="104"/>
    </location>
</feature>
<evidence type="ECO:0000313" key="3">
    <source>
        <dbReference type="EMBL" id="PMD46038.1"/>
    </source>
</evidence>
<keyword evidence="4" id="KW-1185">Reference proteome</keyword>
<organism evidence="3 4">
    <name type="scientific">Hyaloscypha variabilis (strain UAMH 11265 / GT02V1 / F)</name>
    <name type="common">Meliniomyces variabilis</name>
    <dbReference type="NCBI Taxonomy" id="1149755"/>
    <lineage>
        <taxon>Eukaryota</taxon>
        <taxon>Fungi</taxon>
        <taxon>Dikarya</taxon>
        <taxon>Ascomycota</taxon>
        <taxon>Pezizomycotina</taxon>
        <taxon>Leotiomycetes</taxon>
        <taxon>Helotiales</taxon>
        <taxon>Hyaloscyphaceae</taxon>
        <taxon>Hyaloscypha</taxon>
        <taxon>Hyaloscypha variabilis</taxon>
    </lineage>
</organism>
<evidence type="ECO:0000313" key="4">
    <source>
        <dbReference type="Proteomes" id="UP000235786"/>
    </source>
</evidence>
<dbReference type="Proteomes" id="UP000235786">
    <property type="component" value="Unassembled WGS sequence"/>
</dbReference>
<feature type="compositionally biased region" description="Basic and acidic residues" evidence="1">
    <location>
        <begin position="257"/>
        <end position="266"/>
    </location>
</feature>
<dbReference type="OrthoDB" id="426293at2759"/>
<feature type="compositionally biased region" description="Low complexity" evidence="1">
    <location>
        <begin position="911"/>
        <end position="928"/>
    </location>
</feature>
<dbReference type="AlphaFoldDB" id="A0A2J6S5L4"/>
<feature type="compositionally biased region" description="Basic and acidic residues" evidence="1">
    <location>
        <begin position="211"/>
        <end position="220"/>
    </location>
</feature>
<feature type="region of interest" description="Disordered" evidence="1">
    <location>
        <begin position="911"/>
        <end position="995"/>
    </location>
</feature>
<dbReference type="EMBL" id="KZ613939">
    <property type="protein sequence ID" value="PMD46038.1"/>
    <property type="molecule type" value="Genomic_DNA"/>
</dbReference>
<keyword evidence="2" id="KW-1133">Transmembrane helix</keyword>
<feature type="compositionally biased region" description="Polar residues" evidence="1">
    <location>
        <begin position="267"/>
        <end position="280"/>
    </location>
</feature>
<feature type="compositionally biased region" description="Basic and acidic residues" evidence="1">
    <location>
        <begin position="24"/>
        <end position="37"/>
    </location>
</feature>
<feature type="compositionally biased region" description="Polar residues" evidence="1">
    <location>
        <begin position="969"/>
        <end position="994"/>
    </location>
</feature>
<keyword evidence="2" id="KW-0812">Transmembrane</keyword>
<proteinExistence type="predicted"/>
<accession>A0A2J6S5L4</accession>